<keyword evidence="4" id="KW-0808">Transferase</keyword>
<dbReference type="PANTHER" id="PTHR45863:SF7">
    <property type="entry name" value="SERINE_THREONINE-PROTEIN KINASE BSK5"/>
    <property type="match status" value="1"/>
</dbReference>
<evidence type="ECO:0000313" key="10">
    <source>
        <dbReference type="EMBL" id="KAJ0202838.1"/>
    </source>
</evidence>
<evidence type="ECO:0000259" key="9">
    <source>
        <dbReference type="Pfam" id="PF25575"/>
    </source>
</evidence>
<evidence type="ECO:0000256" key="8">
    <source>
        <dbReference type="ARBA" id="ARBA00023136"/>
    </source>
</evidence>
<sequence length="110" mass="12511">MWTTQMSEDLMDRKRGDKAFQTKDFNVAIEFYTSVTKASPAVYARRCFCYLMNNIADAALRDAMHAEVLLPQWSTALFLQAAALFSLGMENDANEMLKDGSMLENQIKEN</sequence>
<evidence type="ECO:0000256" key="5">
    <source>
        <dbReference type="ARBA" id="ARBA00022741"/>
    </source>
</evidence>
<dbReference type="GO" id="GO:0005886">
    <property type="term" value="C:plasma membrane"/>
    <property type="evidence" value="ECO:0007669"/>
    <property type="project" value="UniProtKB-SubCell"/>
</dbReference>
<dbReference type="Proteomes" id="UP000235145">
    <property type="component" value="Unassembled WGS sequence"/>
</dbReference>
<dbReference type="EMBL" id="NBSK02000005">
    <property type="protein sequence ID" value="KAJ0202838.1"/>
    <property type="molecule type" value="Genomic_DNA"/>
</dbReference>
<evidence type="ECO:0000256" key="2">
    <source>
        <dbReference type="ARBA" id="ARBA00022475"/>
    </source>
</evidence>
<accession>A0A9R1VDQ3</accession>
<feature type="domain" description="Serine/threonine-protein kinase BSK1-like TPR repeats" evidence="9">
    <location>
        <begin position="1"/>
        <end position="81"/>
    </location>
</feature>
<comment type="caution">
    <text evidence="10">The sequence shown here is derived from an EMBL/GenBank/DDBJ whole genome shotgun (WGS) entry which is preliminary data.</text>
</comment>
<reference evidence="10 11" key="1">
    <citation type="journal article" date="2017" name="Nat. Commun.">
        <title>Genome assembly with in vitro proximity ligation data and whole-genome triplication in lettuce.</title>
        <authorList>
            <person name="Reyes-Chin-Wo S."/>
            <person name="Wang Z."/>
            <person name="Yang X."/>
            <person name="Kozik A."/>
            <person name="Arikit S."/>
            <person name="Song C."/>
            <person name="Xia L."/>
            <person name="Froenicke L."/>
            <person name="Lavelle D.O."/>
            <person name="Truco M.J."/>
            <person name="Xia R."/>
            <person name="Zhu S."/>
            <person name="Xu C."/>
            <person name="Xu H."/>
            <person name="Xu X."/>
            <person name="Cox K."/>
            <person name="Korf I."/>
            <person name="Meyers B.C."/>
            <person name="Michelmore R.W."/>
        </authorList>
    </citation>
    <scope>NUCLEOTIDE SEQUENCE [LARGE SCALE GENOMIC DNA]</scope>
    <source>
        <strain evidence="11">cv. Salinas</strain>
        <tissue evidence="10">Seedlings</tissue>
    </source>
</reference>
<keyword evidence="3" id="KW-0723">Serine/threonine-protein kinase</keyword>
<keyword evidence="8" id="KW-0472">Membrane</keyword>
<dbReference type="Pfam" id="PF25575">
    <property type="entry name" value="TPR_BSK1_C"/>
    <property type="match status" value="1"/>
</dbReference>
<protein>
    <recommendedName>
        <fullName evidence="9">Serine/threonine-protein kinase BSK1-like TPR repeats domain-containing protein</fullName>
    </recommendedName>
</protein>
<keyword evidence="7" id="KW-0067">ATP-binding</keyword>
<dbReference type="GO" id="GO:0004674">
    <property type="term" value="F:protein serine/threonine kinase activity"/>
    <property type="evidence" value="ECO:0007669"/>
    <property type="project" value="UniProtKB-KW"/>
</dbReference>
<name>A0A9R1VDQ3_LACSA</name>
<dbReference type="SUPFAM" id="SSF48452">
    <property type="entry name" value="TPR-like"/>
    <property type="match status" value="1"/>
</dbReference>
<dbReference type="GO" id="GO:0005524">
    <property type="term" value="F:ATP binding"/>
    <property type="evidence" value="ECO:0007669"/>
    <property type="project" value="UniProtKB-KW"/>
</dbReference>
<keyword evidence="2" id="KW-1003">Cell membrane</keyword>
<dbReference type="Gene3D" id="1.25.40.10">
    <property type="entry name" value="Tetratricopeptide repeat domain"/>
    <property type="match status" value="1"/>
</dbReference>
<keyword evidence="5" id="KW-0547">Nucleotide-binding</keyword>
<keyword evidence="11" id="KW-1185">Reference proteome</keyword>
<dbReference type="InterPro" id="IPR045845">
    <property type="entry name" value="BSK"/>
</dbReference>
<organism evidence="10 11">
    <name type="scientific">Lactuca sativa</name>
    <name type="common">Garden lettuce</name>
    <dbReference type="NCBI Taxonomy" id="4236"/>
    <lineage>
        <taxon>Eukaryota</taxon>
        <taxon>Viridiplantae</taxon>
        <taxon>Streptophyta</taxon>
        <taxon>Embryophyta</taxon>
        <taxon>Tracheophyta</taxon>
        <taxon>Spermatophyta</taxon>
        <taxon>Magnoliopsida</taxon>
        <taxon>eudicotyledons</taxon>
        <taxon>Gunneridae</taxon>
        <taxon>Pentapetalae</taxon>
        <taxon>asterids</taxon>
        <taxon>campanulids</taxon>
        <taxon>Asterales</taxon>
        <taxon>Asteraceae</taxon>
        <taxon>Cichorioideae</taxon>
        <taxon>Cichorieae</taxon>
        <taxon>Lactucinae</taxon>
        <taxon>Lactuca</taxon>
    </lineage>
</organism>
<evidence type="ECO:0000256" key="3">
    <source>
        <dbReference type="ARBA" id="ARBA00022527"/>
    </source>
</evidence>
<evidence type="ECO:0000256" key="1">
    <source>
        <dbReference type="ARBA" id="ARBA00004236"/>
    </source>
</evidence>
<evidence type="ECO:0000256" key="4">
    <source>
        <dbReference type="ARBA" id="ARBA00022679"/>
    </source>
</evidence>
<evidence type="ECO:0000256" key="7">
    <source>
        <dbReference type="ARBA" id="ARBA00022840"/>
    </source>
</evidence>
<proteinExistence type="predicted"/>
<comment type="subcellular location">
    <subcellularLocation>
        <location evidence="1">Cell membrane</location>
    </subcellularLocation>
</comment>
<keyword evidence="6" id="KW-0418">Kinase</keyword>
<evidence type="ECO:0000313" key="11">
    <source>
        <dbReference type="Proteomes" id="UP000235145"/>
    </source>
</evidence>
<dbReference type="InterPro" id="IPR011990">
    <property type="entry name" value="TPR-like_helical_dom_sf"/>
</dbReference>
<evidence type="ECO:0000256" key="6">
    <source>
        <dbReference type="ARBA" id="ARBA00022777"/>
    </source>
</evidence>
<dbReference type="GO" id="GO:0009742">
    <property type="term" value="P:brassinosteroid mediated signaling pathway"/>
    <property type="evidence" value="ECO:0007669"/>
    <property type="project" value="InterPro"/>
</dbReference>
<gene>
    <name evidence="10" type="ORF">LSAT_V11C500243010</name>
</gene>
<dbReference type="InterPro" id="IPR058209">
    <property type="entry name" value="TPR_BSK1_C"/>
</dbReference>
<dbReference type="AlphaFoldDB" id="A0A9R1VDQ3"/>
<dbReference type="PANTHER" id="PTHR45863">
    <property type="entry name" value="SERINE/THREONINE-PROTEIN KINASE BSK5"/>
    <property type="match status" value="1"/>
</dbReference>